<keyword evidence="7 12" id="KW-0418">Kinase</keyword>
<feature type="coiled-coil region" evidence="13">
    <location>
        <begin position="61"/>
        <end position="88"/>
    </location>
</feature>
<dbReference type="InterPro" id="IPR000719">
    <property type="entry name" value="Prot_kinase_dom"/>
</dbReference>
<dbReference type="PROSITE" id="PS50011">
    <property type="entry name" value="PROTEIN_KINASE_DOM"/>
    <property type="match status" value="1"/>
</dbReference>
<evidence type="ECO:0000313" key="16">
    <source>
        <dbReference type="EMBL" id="CAC5416509.1"/>
    </source>
</evidence>
<comment type="catalytic activity">
    <reaction evidence="10">
        <text>L-seryl-[protein] + ATP = O-phospho-L-seryl-[protein] + ADP + H(+)</text>
        <dbReference type="Rhea" id="RHEA:17989"/>
        <dbReference type="Rhea" id="RHEA-COMP:9863"/>
        <dbReference type="Rhea" id="RHEA-COMP:11604"/>
        <dbReference type="ChEBI" id="CHEBI:15378"/>
        <dbReference type="ChEBI" id="CHEBI:29999"/>
        <dbReference type="ChEBI" id="CHEBI:30616"/>
        <dbReference type="ChEBI" id="CHEBI:83421"/>
        <dbReference type="ChEBI" id="CHEBI:456216"/>
        <dbReference type="EC" id="2.7.11.24"/>
    </reaction>
</comment>
<feature type="compositionally biased region" description="Polar residues" evidence="14">
    <location>
        <begin position="841"/>
        <end position="901"/>
    </location>
</feature>
<evidence type="ECO:0000256" key="7">
    <source>
        <dbReference type="ARBA" id="ARBA00022777"/>
    </source>
</evidence>
<dbReference type="Proteomes" id="UP000507470">
    <property type="component" value="Unassembled WGS sequence"/>
</dbReference>
<dbReference type="EC" id="2.7.11.24" evidence="2 12"/>
<feature type="region of interest" description="Disordered" evidence="14">
    <location>
        <begin position="1017"/>
        <end position="1043"/>
    </location>
</feature>
<dbReference type="GO" id="GO:0004707">
    <property type="term" value="F:MAP kinase activity"/>
    <property type="evidence" value="ECO:0007669"/>
    <property type="project" value="UniProtKB-EC"/>
</dbReference>
<keyword evidence="12" id="KW-0460">Magnesium</keyword>
<comment type="catalytic activity">
    <reaction evidence="9 12">
        <text>L-threonyl-[protein] + ATP = O-phospho-L-threonyl-[protein] + ADP + H(+)</text>
        <dbReference type="Rhea" id="RHEA:46608"/>
        <dbReference type="Rhea" id="RHEA-COMP:11060"/>
        <dbReference type="Rhea" id="RHEA-COMP:11605"/>
        <dbReference type="ChEBI" id="CHEBI:15378"/>
        <dbReference type="ChEBI" id="CHEBI:30013"/>
        <dbReference type="ChEBI" id="CHEBI:30616"/>
        <dbReference type="ChEBI" id="CHEBI:61977"/>
        <dbReference type="ChEBI" id="CHEBI:456216"/>
        <dbReference type="EC" id="2.7.11.24"/>
    </reaction>
</comment>
<dbReference type="Pfam" id="PF00069">
    <property type="entry name" value="Pkinase"/>
    <property type="match status" value="1"/>
</dbReference>
<evidence type="ECO:0000256" key="14">
    <source>
        <dbReference type="SAM" id="MobiDB-lite"/>
    </source>
</evidence>
<evidence type="ECO:0000256" key="6">
    <source>
        <dbReference type="ARBA" id="ARBA00022741"/>
    </source>
</evidence>
<feature type="compositionally biased region" description="Basic and acidic residues" evidence="14">
    <location>
        <begin position="600"/>
        <end position="611"/>
    </location>
</feature>
<feature type="region of interest" description="Disordered" evidence="14">
    <location>
        <begin position="930"/>
        <end position="993"/>
    </location>
</feature>
<keyword evidence="5 12" id="KW-0808">Transferase</keyword>
<feature type="region of interest" description="Disordered" evidence="14">
    <location>
        <begin position="600"/>
        <end position="653"/>
    </location>
</feature>
<dbReference type="SUPFAM" id="SSF56112">
    <property type="entry name" value="Protein kinase-like (PK-like)"/>
    <property type="match status" value="1"/>
</dbReference>
<dbReference type="Gene3D" id="3.30.200.20">
    <property type="entry name" value="Phosphorylase Kinase, domain 1"/>
    <property type="match status" value="1"/>
</dbReference>
<protein>
    <recommendedName>
        <fullName evidence="2 12">Mitogen-activated protein kinase</fullName>
        <ecNumber evidence="2 12">2.7.11.24</ecNumber>
    </recommendedName>
</protein>
<dbReference type="PROSITE" id="PS01351">
    <property type="entry name" value="MAPK"/>
    <property type="match status" value="1"/>
</dbReference>
<proteinExistence type="inferred from homology"/>
<evidence type="ECO:0000256" key="12">
    <source>
        <dbReference type="RuleBase" id="RU361165"/>
    </source>
</evidence>
<evidence type="ECO:0000256" key="13">
    <source>
        <dbReference type="SAM" id="Coils"/>
    </source>
</evidence>
<dbReference type="PROSITE" id="PS00108">
    <property type="entry name" value="PROTEIN_KINASE_ST"/>
    <property type="match status" value="1"/>
</dbReference>
<feature type="compositionally biased region" description="Low complexity" evidence="14">
    <location>
        <begin position="975"/>
        <end position="986"/>
    </location>
</feature>
<feature type="binding site" evidence="11">
    <location>
        <position position="187"/>
    </location>
    <ligand>
        <name>ATP</name>
        <dbReference type="ChEBI" id="CHEBI:30616"/>
    </ligand>
</feature>
<dbReference type="InterPro" id="IPR017441">
    <property type="entry name" value="Protein_kinase_ATP_BS"/>
</dbReference>
<dbReference type="PROSITE" id="PS00107">
    <property type="entry name" value="PROTEIN_KINASE_ATP"/>
    <property type="match status" value="1"/>
</dbReference>
<dbReference type="InterPro" id="IPR008271">
    <property type="entry name" value="Ser/Thr_kinase_AS"/>
</dbReference>
<dbReference type="GO" id="GO:0005524">
    <property type="term" value="F:ATP binding"/>
    <property type="evidence" value="ECO:0007669"/>
    <property type="project" value="UniProtKB-UniRule"/>
</dbReference>
<feature type="compositionally biased region" description="Basic residues" evidence="14">
    <location>
        <begin position="627"/>
        <end position="645"/>
    </location>
</feature>
<organism evidence="16 17">
    <name type="scientific">Mytilus coruscus</name>
    <name type="common">Sea mussel</name>
    <dbReference type="NCBI Taxonomy" id="42192"/>
    <lineage>
        <taxon>Eukaryota</taxon>
        <taxon>Metazoa</taxon>
        <taxon>Spiralia</taxon>
        <taxon>Lophotrochozoa</taxon>
        <taxon>Mollusca</taxon>
        <taxon>Bivalvia</taxon>
        <taxon>Autobranchia</taxon>
        <taxon>Pteriomorphia</taxon>
        <taxon>Mytilida</taxon>
        <taxon>Mytiloidea</taxon>
        <taxon>Mytilidae</taxon>
        <taxon>Mytilinae</taxon>
        <taxon>Mytilus</taxon>
    </lineage>
</organism>
<feature type="compositionally biased region" description="Polar residues" evidence="14">
    <location>
        <begin position="824"/>
        <end position="834"/>
    </location>
</feature>
<evidence type="ECO:0000256" key="3">
    <source>
        <dbReference type="ARBA" id="ARBA00022527"/>
    </source>
</evidence>
<gene>
    <name evidence="16" type="ORF">MCOR_49114</name>
</gene>
<sequence length="1281" mass="144673">MEMHDKKFTVVMDKLDTLVTKSITVEKENVELKGRFKEVTQNTFLEKEIMKTELQSKYQALKHQSETIIKLNKELDKANKDIADKFEKFHHSKLHITNNCFVYAASVSVCQVKKYKVCLVIKMAGNGSEKSKDFLNRLAELKKRSYEVKFDLDGSDYTAVENIGIGAYGVVCSAIHKKSQDRVAIKKIHKAFEFEKIATRTYREIKILKHFKHDNIISIRDILKPKGSVTEFMDIYIVLDLMESDLHRIIYSKQELTEEHVRYFLYQLLRGLKYIHSAKVIHRDLKPSNLLVNEDCQLKIGDFGMARGLLSNPEEPNHYMTQYVATRWYRAPEIMLSMVEYSSGVDMWSVGCIFAEMLGRKHLFPGKDYIQQIRYIIGVLGSPSQAVMDLCNSDLIKNFVKQLGKREGIAWTTLFPKASRKAINLLSRILVLHPGERITVEEALKHHYLSKYHDPDDEPVCVPAFNFDFENQQLNLEQLRDMIYTESMEYHQPKTFNAFLRPAPKEPSVSKVTVTTEQVVPESSKVKVEVGNLVPRSLADVEMHSAKVEDSKEETIHTVDSQKVKEATKPEVKGQEGHTVSSNTKELIKAALMNANLRKQRQESLNEENNKNKPITAAQRQREREEKRRKKKEKSLEKMKKKKGHKGIEKVHSLLTNEDKEMLERWAKMQKNVQQIAPKPDPSQSQNRNEQTITIINIQQQVITIPKQTEPSKQGQQTTDATSVGPKSFSQHAFGIQNLSGQRGSLPVQSDLNESEKVQIPPERRESDSCVYQIHRQENKQNLLSNLQQKNVSESTKKNENVPGFSTINMQDLKSLGITNMPLQEPTSFANVDGSSDKLHTSSSSETLENPGHNFTNRRSPYSQGSPSKDYSNNGSPESYTSQGSPENFLNTSDSSEHSQTNLHATNVSNNTQPTGMQNFQNYNQNAQFTSQSNDISSTALSQGNLSTNFSNQMTSQGQMSNQTPAHEQLRNHGNTSQNYSSQQTSEAFTNQPSREIQPSFFSSSYTDSFLGGQSFQDTGSFQPYESQHSHQNKLSRRSSSNQEFSDFTSCQYDGSMLNQFAQSFEETTNIPQQQNFQNYDQVNNTKLNDGSFSGISSGFMNHNQSFQQDFGLQSSFTTQPGFIPSSSNSIPFQGYASTQPSIVTQPLPTSQLPVGDRTIPSKQPALQINTNMPPDLISVLSKQFSKSQVEDPCPPVLALTPRGTGAGYGLGMGMDLDSLIMDSQDTELGRAEPSPLSSSLLTDWMDVTGDLNIDMDALEQELSLQSPMTLSYSDLSMYPS</sequence>
<keyword evidence="17" id="KW-1185">Reference proteome</keyword>
<feature type="compositionally biased region" description="Polar residues" evidence="14">
    <location>
        <begin position="930"/>
        <end position="966"/>
    </location>
</feature>
<feature type="compositionally biased region" description="Polar residues" evidence="14">
    <location>
        <begin position="708"/>
        <end position="722"/>
    </location>
</feature>
<feature type="region of interest" description="Disordered" evidence="14">
    <location>
        <begin position="545"/>
        <end position="583"/>
    </location>
</feature>
<evidence type="ECO:0000256" key="5">
    <source>
        <dbReference type="ARBA" id="ARBA00022679"/>
    </source>
</evidence>
<dbReference type="InterPro" id="IPR050117">
    <property type="entry name" value="MAPK"/>
</dbReference>
<feature type="region of interest" description="Disordered" evidence="14">
    <location>
        <begin position="708"/>
        <end position="728"/>
    </location>
</feature>
<feature type="compositionally biased region" description="Polar residues" evidence="14">
    <location>
        <begin position="1017"/>
        <end position="1027"/>
    </location>
</feature>
<evidence type="ECO:0000313" key="17">
    <source>
        <dbReference type="Proteomes" id="UP000507470"/>
    </source>
</evidence>
<comment type="cofactor">
    <cofactor evidence="1 12">
        <name>Mg(2+)</name>
        <dbReference type="ChEBI" id="CHEBI:18420"/>
    </cofactor>
</comment>
<dbReference type="InterPro" id="IPR003527">
    <property type="entry name" value="MAP_kinase_CS"/>
</dbReference>
<keyword evidence="3 12" id="KW-0723">Serine/threonine-protein kinase</keyword>
<keyword evidence="6 11" id="KW-0547">Nucleotide-binding</keyword>
<dbReference type="SMART" id="SM00220">
    <property type="entry name" value="S_TKc"/>
    <property type="match status" value="1"/>
</dbReference>
<dbReference type="Gene3D" id="1.10.510.10">
    <property type="entry name" value="Transferase(Phosphotransferase) domain 1"/>
    <property type="match status" value="1"/>
</dbReference>
<evidence type="ECO:0000256" key="9">
    <source>
        <dbReference type="ARBA" id="ARBA00047592"/>
    </source>
</evidence>
<keyword evidence="8 11" id="KW-0067">ATP-binding</keyword>
<evidence type="ECO:0000256" key="11">
    <source>
        <dbReference type="PROSITE-ProRule" id="PRU10141"/>
    </source>
</evidence>
<accession>A0A6J8E6P6</accession>
<evidence type="ECO:0000259" key="15">
    <source>
        <dbReference type="PROSITE" id="PS50011"/>
    </source>
</evidence>
<evidence type="ECO:0000256" key="2">
    <source>
        <dbReference type="ARBA" id="ARBA00012411"/>
    </source>
</evidence>
<dbReference type="OrthoDB" id="192887at2759"/>
<dbReference type="FunFam" id="3.30.200.20:FF:000028">
    <property type="entry name" value="Mitogen-activated protein kinase"/>
    <property type="match status" value="1"/>
</dbReference>
<dbReference type="FunFam" id="1.10.510.10:FF:000013">
    <property type="entry name" value="Mitogen-activated protein kinase"/>
    <property type="match status" value="1"/>
</dbReference>
<dbReference type="EMBL" id="CACVKT020008653">
    <property type="protein sequence ID" value="CAC5416509.1"/>
    <property type="molecule type" value="Genomic_DNA"/>
</dbReference>
<reference evidence="16 17" key="1">
    <citation type="submission" date="2020-06" db="EMBL/GenBank/DDBJ databases">
        <authorList>
            <person name="Li R."/>
            <person name="Bekaert M."/>
        </authorList>
    </citation>
    <scope>NUCLEOTIDE SEQUENCE [LARGE SCALE GENOMIC DNA]</scope>
    <source>
        <strain evidence="17">wild</strain>
    </source>
</reference>
<evidence type="ECO:0000256" key="1">
    <source>
        <dbReference type="ARBA" id="ARBA00001946"/>
    </source>
</evidence>
<comment type="activity regulation">
    <text evidence="12">Activated by threonine and tyrosine phosphorylation.</text>
</comment>
<feature type="domain" description="Protein kinase" evidence="15">
    <location>
        <begin position="157"/>
        <end position="449"/>
    </location>
</feature>
<evidence type="ECO:0000256" key="8">
    <source>
        <dbReference type="ARBA" id="ARBA00022840"/>
    </source>
</evidence>
<dbReference type="InterPro" id="IPR011009">
    <property type="entry name" value="Kinase-like_dom_sf"/>
</dbReference>
<keyword evidence="13" id="KW-0175">Coiled coil</keyword>
<comment type="similarity">
    <text evidence="12">Belongs to the protein kinase superfamily. Ser/Thr protein kinase family. MAP kinase subfamily.</text>
</comment>
<evidence type="ECO:0000256" key="10">
    <source>
        <dbReference type="ARBA" id="ARBA00048312"/>
    </source>
</evidence>
<dbReference type="PANTHER" id="PTHR24055">
    <property type="entry name" value="MITOGEN-ACTIVATED PROTEIN KINASE"/>
    <property type="match status" value="1"/>
</dbReference>
<name>A0A6J8E6P6_MYTCO</name>
<feature type="compositionally biased region" description="Basic and acidic residues" evidence="14">
    <location>
        <begin position="545"/>
        <end position="576"/>
    </location>
</feature>
<keyword evidence="4" id="KW-0597">Phosphoprotein</keyword>
<evidence type="ECO:0000256" key="4">
    <source>
        <dbReference type="ARBA" id="ARBA00022553"/>
    </source>
</evidence>
<feature type="region of interest" description="Disordered" evidence="14">
    <location>
        <begin position="824"/>
        <end position="901"/>
    </location>
</feature>